<comment type="similarity">
    <text evidence="1">Belongs to the dynein heavy chain family.</text>
</comment>
<protein>
    <recommendedName>
        <fullName evidence="2">Dynein heavy chain AAA module D4 domain-containing protein</fullName>
    </recommendedName>
</protein>
<dbReference type="EMBL" id="CATNWA010007271">
    <property type="protein sequence ID" value="CAI9553694.1"/>
    <property type="molecule type" value="Genomic_DNA"/>
</dbReference>
<dbReference type="PANTHER" id="PTHR22878:SF64">
    <property type="entry name" value="DYNEIN AXONEMAL HEAVY CHAIN 14"/>
    <property type="match status" value="1"/>
</dbReference>
<accession>A0ABN9C127</accession>
<evidence type="ECO:0000256" key="1">
    <source>
        <dbReference type="ARBA" id="ARBA00008887"/>
    </source>
</evidence>
<dbReference type="InterPro" id="IPR024317">
    <property type="entry name" value="Dynein_heavy_chain_D4_dom"/>
</dbReference>
<evidence type="ECO:0000259" key="2">
    <source>
        <dbReference type="Pfam" id="PF12780"/>
    </source>
</evidence>
<dbReference type="InterPro" id="IPR027417">
    <property type="entry name" value="P-loop_NTPase"/>
</dbReference>
<dbReference type="Gene3D" id="3.40.50.300">
    <property type="entry name" value="P-loop containing nucleotide triphosphate hydrolases"/>
    <property type="match status" value="1"/>
</dbReference>
<feature type="domain" description="Dynein heavy chain AAA module D4" evidence="2">
    <location>
        <begin position="1"/>
        <end position="211"/>
    </location>
</feature>
<feature type="non-terminal residue" evidence="3">
    <location>
        <position position="212"/>
    </location>
</feature>
<dbReference type="Pfam" id="PF12780">
    <property type="entry name" value="AAA_8"/>
    <property type="match status" value="1"/>
</dbReference>
<dbReference type="InterPro" id="IPR026983">
    <property type="entry name" value="DHC"/>
</dbReference>
<reference evidence="3" key="1">
    <citation type="submission" date="2023-05" db="EMBL/GenBank/DDBJ databases">
        <authorList>
            <person name="Stuckert A."/>
        </authorList>
    </citation>
    <scope>NUCLEOTIDE SEQUENCE</scope>
</reference>
<evidence type="ECO:0000313" key="4">
    <source>
        <dbReference type="Proteomes" id="UP001162483"/>
    </source>
</evidence>
<organism evidence="3 4">
    <name type="scientific">Staurois parvus</name>
    <dbReference type="NCBI Taxonomy" id="386267"/>
    <lineage>
        <taxon>Eukaryota</taxon>
        <taxon>Metazoa</taxon>
        <taxon>Chordata</taxon>
        <taxon>Craniata</taxon>
        <taxon>Vertebrata</taxon>
        <taxon>Euteleostomi</taxon>
        <taxon>Amphibia</taxon>
        <taxon>Batrachia</taxon>
        <taxon>Anura</taxon>
        <taxon>Neobatrachia</taxon>
        <taxon>Ranoidea</taxon>
        <taxon>Ranidae</taxon>
        <taxon>Staurois</taxon>
    </lineage>
</organism>
<dbReference type="SUPFAM" id="SSF52540">
    <property type="entry name" value="P-loop containing nucleoside triphosphate hydrolases"/>
    <property type="match status" value="1"/>
</dbReference>
<evidence type="ECO:0000313" key="3">
    <source>
        <dbReference type="EMBL" id="CAI9553694.1"/>
    </source>
</evidence>
<proteinExistence type="inferred from homology"/>
<keyword evidence="4" id="KW-1185">Reference proteome</keyword>
<comment type="caution">
    <text evidence="3">The sequence shown here is derived from an EMBL/GenBank/DDBJ whole genome shotgun (WGS) entry which is preliminary data.</text>
</comment>
<gene>
    <name evidence="3" type="ORF">SPARVUS_LOCUS4082181</name>
</gene>
<dbReference type="Proteomes" id="UP001162483">
    <property type="component" value="Unassembled WGS sequence"/>
</dbReference>
<name>A0ABN9C127_9NEOB</name>
<sequence length="212" mass="23628">MMLVGLDGTGKLSSAALACYISNCKLFRLSITQSYSHTEFREELKKIFKEAGLQGKNVVLLIRGSDIIKDSFLEDINSILNSGEVPDLFDKEELDGLFVELQTDAVEANMSDSAESMLTFFLQRVRSKLHVVLALSPAGQTLREHCRSHPSLVNCCTIDWYDEWPEEALCSVVNSYITQHHLLQDNQGLQDGIAQACVAIHKSVSSKAEQYL</sequence>
<dbReference type="PANTHER" id="PTHR22878">
    <property type="entry name" value="DYNEIN HEAVY CHAIN 6, AXONEMAL-LIKE-RELATED"/>
    <property type="match status" value="1"/>
</dbReference>